<evidence type="ECO:0000313" key="2">
    <source>
        <dbReference type="Proteomes" id="UP000198405"/>
    </source>
</evidence>
<dbReference type="OrthoDB" id="9923509at2"/>
<dbReference type="Proteomes" id="UP000198405">
    <property type="component" value="Unassembled WGS sequence"/>
</dbReference>
<evidence type="ECO:0000313" key="1">
    <source>
        <dbReference type="EMBL" id="SNR84771.1"/>
    </source>
</evidence>
<evidence type="ECO:0008006" key="3">
    <source>
        <dbReference type="Google" id="ProtNLM"/>
    </source>
</evidence>
<dbReference type="RefSeq" id="WP_089323398.1">
    <property type="nucleotide sequence ID" value="NZ_FZOB01000010.1"/>
</dbReference>
<dbReference type="AlphaFoldDB" id="A0A238ZNZ2"/>
<protein>
    <recommendedName>
        <fullName evidence="3">Outer membrane protein beta-barrel domain-containing protein</fullName>
    </recommendedName>
</protein>
<gene>
    <name evidence="1" type="ORF">SAMN06265340_11042</name>
</gene>
<sequence>MVFLIFLLILILPCASKADGLLLKFGSGWSSISGYEELFKDYPVYLLERDVYPSFSISFSQEFKSYYFEGGTEFLGVSSTFYFYSGDVKEYRLTGGYIFAGGGFKKDLKGLVFKGGIEGFFKFYEKFSVDGSDYSTDFLSDFFPAVVFTVDAFLTKRLCLFAVFKNSLGKVLSTPIAEGSWNSFNLGVGFRL</sequence>
<name>A0A238ZNZ2_9BACT</name>
<proteinExistence type="predicted"/>
<reference evidence="2" key="1">
    <citation type="submission" date="2017-06" db="EMBL/GenBank/DDBJ databases">
        <authorList>
            <person name="Varghese N."/>
            <person name="Submissions S."/>
        </authorList>
    </citation>
    <scope>NUCLEOTIDE SEQUENCE [LARGE SCALE GENOMIC DNA]</scope>
    <source>
        <strain evidence="2">DSM 15668</strain>
    </source>
</reference>
<keyword evidence="2" id="KW-1185">Reference proteome</keyword>
<organism evidence="1 2">
    <name type="scientific">Desulfurobacterium atlanticum</name>
    <dbReference type="NCBI Taxonomy" id="240169"/>
    <lineage>
        <taxon>Bacteria</taxon>
        <taxon>Pseudomonadati</taxon>
        <taxon>Aquificota</taxon>
        <taxon>Aquificia</taxon>
        <taxon>Desulfurobacteriales</taxon>
        <taxon>Desulfurobacteriaceae</taxon>
        <taxon>Desulfurobacterium</taxon>
    </lineage>
</organism>
<accession>A0A238ZNZ2</accession>
<dbReference type="EMBL" id="FZOB01000010">
    <property type="protein sequence ID" value="SNR84771.1"/>
    <property type="molecule type" value="Genomic_DNA"/>
</dbReference>